<keyword evidence="2" id="KW-1003">Cell membrane</keyword>
<gene>
    <name evidence="8" type="ORF">H9L15_14120</name>
</gene>
<evidence type="ECO:0000313" key="8">
    <source>
        <dbReference type="EMBL" id="QNP43079.1"/>
    </source>
</evidence>
<evidence type="ECO:0000256" key="4">
    <source>
        <dbReference type="ARBA" id="ARBA00022692"/>
    </source>
</evidence>
<protein>
    <submittedName>
        <fullName evidence="8">DUF2029 domain-containing protein</fullName>
    </submittedName>
</protein>
<dbReference type="RefSeq" id="WP_187714509.1">
    <property type="nucleotide sequence ID" value="NZ_CP060780.1"/>
</dbReference>
<keyword evidence="6" id="KW-0472">Membrane</keyword>
<evidence type="ECO:0000256" key="7">
    <source>
        <dbReference type="ARBA" id="ARBA00024033"/>
    </source>
</evidence>
<dbReference type="Pfam" id="PF09594">
    <property type="entry name" value="GT87"/>
    <property type="match status" value="1"/>
</dbReference>
<organism evidence="8 9">
    <name type="scientific">Sphingomonas daechungensis</name>
    <dbReference type="NCBI Taxonomy" id="1176646"/>
    <lineage>
        <taxon>Bacteria</taxon>
        <taxon>Pseudomonadati</taxon>
        <taxon>Pseudomonadota</taxon>
        <taxon>Alphaproteobacteria</taxon>
        <taxon>Sphingomonadales</taxon>
        <taxon>Sphingomonadaceae</taxon>
        <taxon>Sphingomonas</taxon>
    </lineage>
</organism>
<evidence type="ECO:0000256" key="1">
    <source>
        <dbReference type="ARBA" id="ARBA00004651"/>
    </source>
</evidence>
<sequence>MCVSLVRLFTSLRTRDPWLGGLLSLLLPSVIFNTSFLGQSDTFWITACVLSLRAVVEGRMGWAGFWIGVSFAFKAQAAFLAPSLRSRSSPTE</sequence>
<proteinExistence type="inferred from homology"/>
<keyword evidence="9" id="KW-1185">Reference proteome</keyword>
<keyword evidence="5" id="KW-1133">Transmembrane helix</keyword>
<reference evidence="8 9" key="1">
    <citation type="submission" date="2020-08" db="EMBL/GenBank/DDBJ databases">
        <title>Genome sequence of Sphingomonas daechungensis KACC 18115T.</title>
        <authorList>
            <person name="Hyun D.-W."/>
            <person name="Bae J.-W."/>
        </authorList>
    </citation>
    <scope>NUCLEOTIDE SEQUENCE [LARGE SCALE GENOMIC DNA]</scope>
    <source>
        <strain evidence="8 9">KACC 18115</strain>
    </source>
</reference>
<keyword evidence="3" id="KW-0808">Transferase</keyword>
<keyword evidence="4" id="KW-0812">Transmembrane</keyword>
<evidence type="ECO:0000256" key="3">
    <source>
        <dbReference type="ARBA" id="ARBA00022679"/>
    </source>
</evidence>
<evidence type="ECO:0000313" key="9">
    <source>
        <dbReference type="Proteomes" id="UP000516134"/>
    </source>
</evidence>
<comment type="similarity">
    <text evidence="7">Belongs to the glycosyltransferase 87 family.</text>
</comment>
<evidence type="ECO:0000256" key="5">
    <source>
        <dbReference type="ARBA" id="ARBA00022989"/>
    </source>
</evidence>
<evidence type="ECO:0000256" key="6">
    <source>
        <dbReference type="ARBA" id="ARBA00023136"/>
    </source>
</evidence>
<comment type="subcellular location">
    <subcellularLocation>
        <location evidence="1">Cell membrane</location>
        <topology evidence="1">Multi-pass membrane protein</topology>
    </subcellularLocation>
</comment>
<evidence type="ECO:0000256" key="2">
    <source>
        <dbReference type="ARBA" id="ARBA00022475"/>
    </source>
</evidence>
<accession>A0ABX6T106</accession>
<dbReference type="InterPro" id="IPR018584">
    <property type="entry name" value="GT87"/>
</dbReference>
<name>A0ABX6T106_9SPHN</name>
<dbReference type="EMBL" id="CP060780">
    <property type="protein sequence ID" value="QNP43079.1"/>
    <property type="molecule type" value="Genomic_DNA"/>
</dbReference>
<dbReference type="Proteomes" id="UP000516134">
    <property type="component" value="Chromosome"/>
</dbReference>